<gene>
    <name evidence="4" type="ORF">Rsub_09965</name>
</gene>
<evidence type="ECO:0008006" key="6">
    <source>
        <dbReference type="Google" id="ProtNLM"/>
    </source>
</evidence>
<dbReference type="SUPFAM" id="SSF53335">
    <property type="entry name" value="S-adenosyl-L-methionine-dependent methyltransferases"/>
    <property type="match status" value="1"/>
</dbReference>
<dbReference type="GO" id="GO:0032259">
    <property type="term" value="P:methylation"/>
    <property type="evidence" value="ECO:0007669"/>
    <property type="project" value="UniProtKB-KW"/>
</dbReference>
<dbReference type="InParanoid" id="A0A2V0PBN8"/>
<protein>
    <recommendedName>
        <fullName evidence="6">Methyltransferase type 11 domain-containing protein</fullName>
    </recommendedName>
</protein>
<dbReference type="Gene3D" id="3.40.50.150">
    <property type="entry name" value="Vaccinia Virus protein VP39"/>
    <property type="match status" value="1"/>
</dbReference>
<dbReference type="InterPro" id="IPR051419">
    <property type="entry name" value="Lys/N-term_MeTrsfase_sf"/>
</dbReference>
<name>A0A2V0PBN8_9CHLO</name>
<dbReference type="AlphaFoldDB" id="A0A2V0PBN8"/>
<dbReference type="PANTHER" id="PTHR12176">
    <property type="entry name" value="SAM-DEPENDENT METHYLTRANSFERASE SUPERFAMILY PROTEIN"/>
    <property type="match status" value="1"/>
</dbReference>
<organism evidence="4 5">
    <name type="scientific">Raphidocelis subcapitata</name>
    <dbReference type="NCBI Taxonomy" id="307507"/>
    <lineage>
        <taxon>Eukaryota</taxon>
        <taxon>Viridiplantae</taxon>
        <taxon>Chlorophyta</taxon>
        <taxon>core chlorophytes</taxon>
        <taxon>Chlorophyceae</taxon>
        <taxon>CS clade</taxon>
        <taxon>Sphaeropleales</taxon>
        <taxon>Selenastraceae</taxon>
        <taxon>Raphidocelis</taxon>
    </lineage>
</organism>
<evidence type="ECO:0000256" key="2">
    <source>
        <dbReference type="ARBA" id="ARBA00022603"/>
    </source>
</evidence>
<evidence type="ECO:0000256" key="3">
    <source>
        <dbReference type="ARBA" id="ARBA00022679"/>
    </source>
</evidence>
<comment type="similarity">
    <text evidence="1">Belongs to the methyltransferase superfamily.</text>
</comment>
<evidence type="ECO:0000256" key="1">
    <source>
        <dbReference type="ARBA" id="ARBA00008361"/>
    </source>
</evidence>
<evidence type="ECO:0000313" key="4">
    <source>
        <dbReference type="EMBL" id="GBF97274.1"/>
    </source>
</evidence>
<dbReference type="GO" id="GO:0008168">
    <property type="term" value="F:methyltransferase activity"/>
    <property type="evidence" value="ECO:0007669"/>
    <property type="project" value="UniProtKB-KW"/>
</dbReference>
<keyword evidence="5" id="KW-1185">Reference proteome</keyword>
<keyword evidence="3" id="KW-0808">Transferase</keyword>
<reference evidence="4 5" key="1">
    <citation type="journal article" date="2018" name="Sci. Rep.">
        <title>Raphidocelis subcapitata (=Pseudokirchneriella subcapitata) provides an insight into genome evolution and environmental adaptations in the Sphaeropleales.</title>
        <authorList>
            <person name="Suzuki S."/>
            <person name="Yamaguchi H."/>
            <person name="Nakajima N."/>
            <person name="Kawachi M."/>
        </authorList>
    </citation>
    <scope>NUCLEOTIDE SEQUENCE [LARGE SCALE GENOMIC DNA]</scope>
    <source>
        <strain evidence="4 5">NIES-35</strain>
    </source>
</reference>
<accession>A0A2V0PBN8</accession>
<comment type="caution">
    <text evidence="4">The sequence shown here is derived from an EMBL/GenBank/DDBJ whole genome shotgun (WGS) entry which is preliminary data.</text>
</comment>
<sequence length="233" mass="24967">MASAPAPAPGARYGDVDFWRASAPRVLEQPVEWYADANGLKPLLARHLAYGDNILVVGPGASALHERLYDGGYRGLTVVDAADEVLDLWRARAEGRAVKFEKADVVQGLGYEHYSYNAIVDKASRGGRGTIDCLLCRDVPHGEADARAALRHLHAALRAPGTLLLVSHSPPEVRLPLLRCCEWESIEAKVLTPPPLADVAAGRSAAPVIQDAVGRGAALDAAAAYLYVCRKPY</sequence>
<keyword evidence="2" id="KW-0489">Methyltransferase</keyword>
<dbReference type="Proteomes" id="UP000247498">
    <property type="component" value="Unassembled WGS sequence"/>
</dbReference>
<dbReference type="EMBL" id="BDRX01000095">
    <property type="protein sequence ID" value="GBF97274.1"/>
    <property type="molecule type" value="Genomic_DNA"/>
</dbReference>
<evidence type="ECO:0000313" key="5">
    <source>
        <dbReference type="Proteomes" id="UP000247498"/>
    </source>
</evidence>
<dbReference type="OrthoDB" id="411785at2759"/>
<dbReference type="InterPro" id="IPR029063">
    <property type="entry name" value="SAM-dependent_MTases_sf"/>
</dbReference>
<proteinExistence type="inferred from homology"/>